<gene>
    <name evidence="1" type="ORF">CAG72_16145</name>
</gene>
<dbReference type="RefSeq" id="WP_161446230.1">
    <property type="nucleotide sequence ID" value="NZ_WXWW01000231.1"/>
</dbReference>
<proteinExistence type="predicted"/>
<evidence type="ECO:0000313" key="1">
    <source>
        <dbReference type="EMBL" id="NAW66730.1"/>
    </source>
</evidence>
<protein>
    <submittedName>
        <fullName evidence="1">Uncharacterized protein</fullName>
    </submittedName>
</protein>
<dbReference type="EMBL" id="WXWW01000231">
    <property type="protein sequence ID" value="NAW66730.1"/>
    <property type="molecule type" value="Genomic_DNA"/>
</dbReference>
<organism evidence="1 2">
    <name type="scientific">Photobacterium halotolerans</name>
    <dbReference type="NCBI Taxonomy" id="265726"/>
    <lineage>
        <taxon>Bacteria</taxon>
        <taxon>Pseudomonadati</taxon>
        <taxon>Pseudomonadota</taxon>
        <taxon>Gammaproteobacteria</taxon>
        <taxon>Vibrionales</taxon>
        <taxon>Vibrionaceae</taxon>
        <taxon>Photobacterium</taxon>
    </lineage>
</organism>
<comment type="caution">
    <text evidence="1">The sequence shown here is derived from an EMBL/GenBank/DDBJ whole genome shotgun (WGS) entry which is preliminary data.</text>
</comment>
<reference evidence="1 2" key="1">
    <citation type="submission" date="2017-05" db="EMBL/GenBank/DDBJ databases">
        <title>High clonality and local adaptation shapes Vibrionaceae linages within an endangered oasis.</title>
        <authorList>
            <person name="Vazquez-Rosas-Landa M."/>
        </authorList>
    </citation>
    <scope>NUCLEOTIDE SEQUENCE [LARGE SCALE GENOMIC DNA]</scope>
    <source>
        <strain evidence="1 2">P46_P4S1P180</strain>
    </source>
</reference>
<evidence type="ECO:0000313" key="2">
    <source>
        <dbReference type="Proteomes" id="UP000465712"/>
    </source>
</evidence>
<name>A0A7X4WG05_9GAMM</name>
<accession>A0A7X4WG05</accession>
<sequence length="157" mass="17592">MNNEKRLWNLSELEAFGLNRATIRKRFKAVGLEPMATGPKNAPLYDVIQAAMHLSQRPVKQTDAPDLMGFKTAAELRAFVQAEREKLSLGKDAEDLVTREAHEIEIALCIAGVKSFKEKVITRIESAIPTATPQQLEDLERLFNFDLKAVADELETV</sequence>
<dbReference type="AlphaFoldDB" id="A0A7X4WG05"/>
<dbReference type="Proteomes" id="UP000465712">
    <property type="component" value="Unassembled WGS sequence"/>
</dbReference>